<feature type="transmembrane region" description="Helical" evidence="1">
    <location>
        <begin position="272"/>
        <end position="296"/>
    </location>
</feature>
<feature type="transmembrane region" description="Helical" evidence="1">
    <location>
        <begin position="69"/>
        <end position="86"/>
    </location>
</feature>
<reference evidence="2 3" key="1">
    <citation type="submission" date="2020-08" db="EMBL/GenBank/DDBJ databases">
        <title>Genomic Encyclopedia of Type Strains, Phase III (KMG-III): the genomes of soil and plant-associated and newly described type strains.</title>
        <authorList>
            <person name="Whitman W."/>
        </authorList>
    </citation>
    <scope>NUCLEOTIDE SEQUENCE [LARGE SCALE GENOMIC DNA]</scope>
    <source>
        <strain evidence="2 3">CECT 8897</strain>
    </source>
</reference>
<dbReference type="Proteomes" id="UP000541535">
    <property type="component" value="Unassembled WGS sequence"/>
</dbReference>
<feature type="transmembrane region" description="Helical" evidence="1">
    <location>
        <begin position="106"/>
        <end position="138"/>
    </location>
</feature>
<dbReference type="EMBL" id="JACHXD010000011">
    <property type="protein sequence ID" value="MBB3120713.1"/>
    <property type="molecule type" value="Genomic_DNA"/>
</dbReference>
<organism evidence="2 3">
    <name type="scientific">Pseudoduganella violacea</name>
    <dbReference type="NCBI Taxonomy" id="1715466"/>
    <lineage>
        <taxon>Bacteria</taxon>
        <taxon>Pseudomonadati</taxon>
        <taxon>Pseudomonadota</taxon>
        <taxon>Betaproteobacteria</taxon>
        <taxon>Burkholderiales</taxon>
        <taxon>Oxalobacteraceae</taxon>
        <taxon>Telluria group</taxon>
        <taxon>Pseudoduganella</taxon>
    </lineage>
</organism>
<keyword evidence="1" id="KW-1133">Transmembrane helix</keyword>
<evidence type="ECO:0000256" key="1">
    <source>
        <dbReference type="SAM" id="Phobius"/>
    </source>
</evidence>
<dbReference type="AlphaFoldDB" id="A0A7W5FVZ0"/>
<sequence length="400" mass="43409">MSLMQVEEPEPVPRSGGLFGHPVWNLGFRPFYLASALLAALAVPLWLARYYGWLPVLAKVDLAWHMHEMIFGMAIAVVVGFLFTAGRNWTGLWTPVRGHLAALVALWLAGRVALLTVGGAVGALVDLLFLPCAIWPLWQVMRRSKNSRNYMFVVLLSLLTLANALYHAVWLGWLSLPLMAPAHGAILMIVLIESLIGTRVIPMFTRNGAPGTVPKVVPTLDKVSVGLLIASALAWVAALPGWLVAPLCVAAGLVLLYRLAGWQPQRTARVPLLWVLHLSYGWIGVGFTLLALAALGMVSASAAFHALTVGSMAGLIIGMMTRTSLGHTGRPLLAGRTEFWMYMAIQVGAVARVLASLLTQPELREGLMVLATVGWTLAFWLFLAKYARYLGQPRIDGKEG</sequence>
<dbReference type="RefSeq" id="WP_183442480.1">
    <property type="nucleotide sequence ID" value="NZ_JACHXD010000011.1"/>
</dbReference>
<feature type="transmembrane region" description="Helical" evidence="1">
    <location>
        <begin position="366"/>
        <end position="384"/>
    </location>
</feature>
<gene>
    <name evidence="2" type="ORF">FHS03_003783</name>
</gene>
<dbReference type="Pfam" id="PF05940">
    <property type="entry name" value="NnrS"/>
    <property type="match status" value="1"/>
</dbReference>
<feature type="transmembrane region" description="Helical" evidence="1">
    <location>
        <begin position="31"/>
        <end position="48"/>
    </location>
</feature>
<name>A0A7W5FVZ0_9BURK</name>
<evidence type="ECO:0000313" key="3">
    <source>
        <dbReference type="Proteomes" id="UP000541535"/>
    </source>
</evidence>
<feature type="transmembrane region" description="Helical" evidence="1">
    <location>
        <begin position="339"/>
        <end position="360"/>
    </location>
</feature>
<keyword evidence="3" id="KW-1185">Reference proteome</keyword>
<comment type="caution">
    <text evidence="2">The sequence shown here is derived from an EMBL/GenBank/DDBJ whole genome shotgun (WGS) entry which is preliminary data.</text>
</comment>
<feature type="transmembrane region" description="Helical" evidence="1">
    <location>
        <begin position="150"/>
        <end position="173"/>
    </location>
</feature>
<dbReference type="InterPro" id="IPR010266">
    <property type="entry name" value="NnrS"/>
</dbReference>
<keyword evidence="1" id="KW-0472">Membrane</keyword>
<protein>
    <submittedName>
        <fullName evidence="2">Uncharacterized protein involved in response to NO</fullName>
    </submittedName>
</protein>
<keyword evidence="1" id="KW-0812">Transmembrane</keyword>
<feature type="transmembrane region" description="Helical" evidence="1">
    <location>
        <begin position="242"/>
        <end position="260"/>
    </location>
</feature>
<evidence type="ECO:0000313" key="2">
    <source>
        <dbReference type="EMBL" id="MBB3120713.1"/>
    </source>
</evidence>
<feature type="transmembrane region" description="Helical" evidence="1">
    <location>
        <begin position="302"/>
        <end position="319"/>
    </location>
</feature>
<accession>A0A7W5FVZ0</accession>
<proteinExistence type="predicted"/>